<dbReference type="EMBL" id="CAJOBJ010282371">
    <property type="protein sequence ID" value="CAF5145415.1"/>
    <property type="molecule type" value="Genomic_DNA"/>
</dbReference>
<sequence>TATAKPPPTFYAQLELANNISSDEEKAKLLQHLLRINNLSDKMIADIVECITTIYSDREKYELLQLILKRSSLSNKQLETTVELINDIRSDNYKATVLKRCSLANNLSLNISPL</sequence>
<comment type="caution">
    <text evidence="1">The sequence shown here is derived from an EMBL/GenBank/DDBJ whole genome shotgun (WGS) entry which is preliminary data.</text>
</comment>
<organism evidence="1 3">
    <name type="scientific">Rotaria magnacalcarata</name>
    <dbReference type="NCBI Taxonomy" id="392030"/>
    <lineage>
        <taxon>Eukaryota</taxon>
        <taxon>Metazoa</taxon>
        <taxon>Spiralia</taxon>
        <taxon>Gnathifera</taxon>
        <taxon>Rotifera</taxon>
        <taxon>Eurotatoria</taxon>
        <taxon>Bdelloidea</taxon>
        <taxon>Philodinida</taxon>
        <taxon>Philodinidae</taxon>
        <taxon>Rotaria</taxon>
    </lineage>
</organism>
<name>A0A815YP96_9BILA</name>
<dbReference type="EMBL" id="CAJNOW010009924">
    <property type="protein sequence ID" value="CAF1573537.1"/>
    <property type="molecule type" value="Genomic_DNA"/>
</dbReference>
<gene>
    <name evidence="2" type="ORF">GIL414_LOCUS64737</name>
    <name evidence="1" type="ORF">KQP761_LOCUS19423</name>
</gene>
<proteinExistence type="predicted"/>
<dbReference type="Proteomes" id="UP000663834">
    <property type="component" value="Unassembled WGS sequence"/>
</dbReference>
<evidence type="ECO:0000313" key="2">
    <source>
        <dbReference type="EMBL" id="CAF5145415.1"/>
    </source>
</evidence>
<reference evidence="1" key="1">
    <citation type="submission" date="2021-02" db="EMBL/GenBank/DDBJ databases">
        <authorList>
            <person name="Nowell W R."/>
        </authorList>
    </citation>
    <scope>NUCLEOTIDE SEQUENCE</scope>
</reference>
<feature type="non-terminal residue" evidence="1">
    <location>
        <position position="1"/>
    </location>
</feature>
<dbReference type="OrthoDB" id="10491421at2759"/>
<dbReference type="AlphaFoldDB" id="A0A815YP96"/>
<evidence type="ECO:0000313" key="1">
    <source>
        <dbReference type="EMBL" id="CAF1573537.1"/>
    </source>
</evidence>
<protein>
    <submittedName>
        <fullName evidence="1">Uncharacterized protein</fullName>
    </submittedName>
</protein>
<accession>A0A815YP96</accession>
<dbReference type="Proteomes" id="UP000681720">
    <property type="component" value="Unassembled WGS sequence"/>
</dbReference>
<evidence type="ECO:0000313" key="3">
    <source>
        <dbReference type="Proteomes" id="UP000663834"/>
    </source>
</evidence>